<gene>
    <name evidence="1" type="ORF">PUN28_011667</name>
</gene>
<protein>
    <submittedName>
        <fullName evidence="1">Uncharacterized protein</fullName>
    </submittedName>
</protein>
<dbReference type="Proteomes" id="UP001430953">
    <property type="component" value="Unassembled WGS sequence"/>
</dbReference>
<evidence type="ECO:0000313" key="1">
    <source>
        <dbReference type="EMBL" id="KAL0114530.1"/>
    </source>
</evidence>
<dbReference type="EMBL" id="JADYXP020000011">
    <property type="protein sequence ID" value="KAL0114530.1"/>
    <property type="molecule type" value="Genomic_DNA"/>
</dbReference>
<dbReference type="AlphaFoldDB" id="A0AAW2FH21"/>
<organism evidence="1 2">
    <name type="scientific">Cardiocondyla obscurior</name>
    <dbReference type="NCBI Taxonomy" id="286306"/>
    <lineage>
        <taxon>Eukaryota</taxon>
        <taxon>Metazoa</taxon>
        <taxon>Ecdysozoa</taxon>
        <taxon>Arthropoda</taxon>
        <taxon>Hexapoda</taxon>
        <taxon>Insecta</taxon>
        <taxon>Pterygota</taxon>
        <taxon>Neoptera</taxon>
        <taxon>Endopterygota</taxon>
        <taxon>Hymenoptera</taxon>
        <taxon>Apocrita</taxon>
        <taxon>Aculeata</taxon>
        <taxon>Formicoidea</taxon>
        <taxon>Formicidae</taxon>
        <taxon>Myrmicinae</taxon>
        <taxon>Cardiocondyla</taxon>
    </lineage>
</organism>
<proteinExistence type="predicted"/>
<accession>A0AAW2FH21</accession>
<comment type="caution">
    <text evidence="1">The sequence shown here is derived from an EMBL/GenBank/DDBJ whole genome shotgun (WGS) entry which is preliminary data.</text>
</comment>
<reference evidence="1 2" key="1">
    <citation type="submission" date="2023-03" db="EMBL/GenBank/DDBJ databases">
        <title>High recombination rates correlate with genetic variation in Cardiocondyla obscurior ants.</title>
        <authorList>
            <person name="Errbii M."/>
        </authorList>
    </citation>
    <scope>NUCLEOTIDE SEQUENCE [LARGE SCALE GENOMIC DNA]</scope>
    <source>
        <strain evidence="1">Alpha-2009</strain>
        <tissue evidence="1">Whole body</tissue>
    </source>
</reference>
<name>A0AAW2FH21_9HYME</name>
<sequence length="71" mass="7932">MGIIHRRSNPHEHLCCINLRCCTSTDSPKERKEDPIRHLNGLRGGAGLGKVSCFNGATLWSSITPLLRSYR</sequence>
<keyword evidence="2" id="KW-1185">Reference proteome</keyword>
<evidence type="ECO:0000313" key="2">
    <source>
        <dbReference type="Proteomes" id="UP001430953"/>
    </source>
</evidence>